<dbReference type="OrthoDB" id="8253460at2"/>
<name>A0A8G2CL24_ACIRU</name>
<dbReference type="PROSITE" id="PS00409">
    <property type="entry name" value="PROKAR_NTER_METHYL"/>
    <property type="match status" value="1"/>
</dbReference>
<dbReference type="NCBIfam" id="TIGR02532">
    <property type="entry name" value="IV_pilin_GFxxxE"/>
    <property type="match status" value="1"/>
</dbReference>
<dbReference type="Pfam" id="PF07963">
    <property type="entry name" value="N_methyl"/>
    <property type="match status" value="1"/>
</dbReference>
<keyword evidence="1" id="KW-0812">Transmembrane</keyword>
<keyword evidence="1" id="KW-0472">Membrane</keyword>
<proteinExistence type="predicted"/>
<gene>
    <name evidence="2" type="ORF">SAMN05421828_111102</name>
</gene>
<accession>A0A8G2CL24</accession>
<dbReference type="AlphaFoldDB" id="A0A8G2CL24"/>
<keyword evidence="1" id="KW-1133">Transmembrane helix</keyword>
<dbReference type="RefSeq" id="WP_029311942.1">
    <property type="nucleotide sequence ID" value="NZ_FTNE01000011.1"/>
</dbReference>
<dbReference type="SUPFAM" id="SSF54523">
    <property type="entry name" value="Pili subunits"/>
    <property type="match status" value="1"/>
</dbReference>
<reference evidence="2 3" key="1">
    <citation type="submission" date="2017-01" db="EMBL/GenBank/DDBJ databases">
        <authorList>
            <person name="Varghese N."/>
            <person name="Submissions S."/>
        </authorList>
    </citation>
    <scope>NUCLEOTIDE SEQUENCE [LARGE SCALE GENOMIC DNA]</scope>
    <source>
        <strain evidence="2 3">ATCC 35905</strain>
    </source>
</reference>
<evidence type="ECO:0000313" key="2">
    <source>
        <dbReference type="EMBL" id="SIQ90883.1"/>
    </source>
</evidence>
<evidence type="ECO:0000313" key="3">
    <source>
        <dbReference type="Proteomes" id="UP000186308"/>
    </source>
</evidence>
<protein>
    <submittedName>
        <fullName evidence="2">General secretion pathway protein I</fullName>
    </submittedName>
</protein>
<dbReference type="InterPro" id="IPR012902">
    <property type="entry name" value="N_methyl_site"/>
</dbReference>
<dbReference type="EMBL" id="FTNE01000011">
    <property type="protein sequence ID" value="SIQ90883.1"/>
    <property type="molecule type" value="Genomic_DNA"/>
</dbReference>
<sequence>MSAKFRPADAGFTLIEVLVALVIAALALGVLYQGSVGGMRSAKVASRYEEALSRARSHMAGLLVQGGFRAGLQSGRDGGGFTWQTRVMPLGVAVTGGPPQPTRPALYALTVTESWASSDEDSGSGRRSVTLHGERLGAVAVQAR</sequence>
<feature type="transmembrane region" description="Helical" evidence="1">
    <location>
        <begin position="12"/>
        <end position="32"/>
    </location>
</feature>
<dbReference type="Proteomes" id="UP000186308">
    <property type="component" value="Unassembled WGS sequence"/>
</dbReference>
<organism evidence="2 3">
    <name type="scientific">Acidiphilium rubrum</name>
    <dbReference type="NCBI Taxonomy" id="526"/>
    <lineage>
        <taxon>Bacteria</taxon>
        <taxon>Pseudomonadati</taxon>
        <taxon>Pseudomonadota</taxon>
        <taxon>Alphaproteobacteria</taxon>
        <taxon>Acetobacterales</taxon>
        <taxon>Acidocellaceae</taxon>
        <taxon>Acidiphilium</taxon>
    </lineage>
</organism>
<evidence type="ECO:0000256" key="1">
    <source>
        <dbReference type="SAM" id="Phobius"/>
    </source>
</evidence>
<dbReference type="InterPro" id="IPR045584">
    <property type="entry name" value="Pilin-like"/>
</dbReference>
<comment type="caution">
    <text evidence="2">The sequence shown here is derived from an EMBL/GenBank/DDBJ whole genome shotgun (WGS) entry which is preliminary data.</text>
</comment>
<keyword evidence="3" id="KW-1185">Reference proteome</keyword>